<dbReference type="GO" id="GO:0005737">
    <property type="term" value="C:cytoplasm"/>
    <property type="evidence" value="ECO:0007669"/>
    <property type="project" value="TreeGrafter"/>
</dbReference>
<feature type="compositionally biased region" description="Low complexity" evidence="1">
    <location>
        <begin position="771"/>
        <end position="783"/>
    </location>
</feature>
<proteinExistence type="predicted"/>
<feature type="region of interest" description="Disordered" evidence="1">
    <location>
        <begin position="1"/>
        <end position="21"/>
    </location>
</feature>
<feature type="domain" description="PSP1 C-terminal" evidence="2">
    <location>
        <begin position="649"/>
        <end position="734"/>
    </location>
</feature>
<name>A0AAN6SAQ4_9PEZI</name>
<feature type="region of interest" description="Disordered" evidence="1">
    <location>
        <begin position="312"/>
        <end position="343"/>
    </location>
</feature>
<keyword evidence="4" id="KW-1185">Reference proteome</keyword>
<evidence type="ECO:0000313" key="3">
    <source>
        <dbReference type="EMBL" id="KAK3946086.1"/>
    </source>
</evidence>
<feature type="region of interest" description="Disordered" evidence="1">
    <location>
        <begin position="755"/>
        <end position="786"/>
    </location>
</feature>
<dbReference type="InterPro" id="IPR007557">
    <property type="entry name" value="PSP1_C"/>
</dbReference>
<sequence length="899" mass="96687">MSSSTIRPGPQSKLGQASFPGAVPSSQALLLDKLNVRRSTPDSEALASSDDEVDAHRQENLPPAAQPPKPVRRASWLNDTSQQQQQPQQPALPRKGSFASSSMSPTTSHPSTPSIETGAGAWGSHSASSAVLGRGHPGSSNFPWGTGIWNNDRKEPPSRLSEVLPSPTSTVPPGGSGNSFFASDGGLTQTSPAPREQGPNPQIPFPIPLHPTPKTYRSQSYSVGQLEPDATTTSMGASTILGTRGRPIPHSGLQHRPSRPSMLSEMASDGSMLGKVNEDDDDDSNDSMQGSQHQSAEAAKTIEMLTRENAMLRQQQQQQYQTSRLRPRASTSYGLSNGYLQESVPEESDYAVDEHEDSMDGTDLAAKRVLARRMSEYGAGAFRSPYMVENRKLENVKKAYWQSSLGFGGLQDIPQSRRHSFADVPTRQGSISSVGEGVAPHEQISQDPAHSQDYANAYPDNPNYPINSSVPSYFTGGAALGGPQQALAQAAYGSQYPSPYATLHTPYANRSTSPHRNMYGMAQPRHNQSLYIVLFKCVRADVFYIQEGTGLEVKPGDLVIVEADRGTDLGTVAKDNVDLQTAKELKEHYAEEHYKWLMMYSHNAAAAQEGAGAGLMAASNGLQGSAVGGMGPPNQHHMQELNTGELKPKLIKRLAQAHEVFQLKDKEGNEAKAKRVCMQKVKEHGLDMEILDAEFQMDWKKLTFYYFADSYINFNSLVTDLFKIYKTRIWMSAINPASFASPTLGLQAPSGVGPGAVGVGRGSGTGERRQNAQQEQQQATYAAPGQLSRVAPPFTTPFAADRALVPGSTYPVANYPYNPYGAFGNAARSAAVPGLPYGPGIVPASDAYAGGFPQTGDYPGRGRFPAPQSAGPQHDQGVSPLGPQTDWVGAFQGLSLNTR</sequence>
<feature type="region of interest" description="Disordered" evidence="1">
    <location>
        <begin position="33"/>
        <end position="298"/>
    </location>
</feature>
<feature type="compositionally biased region" description="Gly residues" evidence="1">
    <location>
        <begin position="755"/>
        <end position="765"/>
    </location>
</feature>
<dbReference type="PROSITE" id="PS51411">
    <property type="entry name" value="PSP1_C"/>
    <property type="match status" value="1"/>
</dbReference>
<evidence type="ECO:0000313" key="4">
    <source>
        <dbReference type="Proteomes" id="UP001303473"/>
    </source>
</evidence>
<dbReference type="Pfam" id="PF04468">
    <property type="entry name" value="PSP1"/>
    <property type="match status" value="1"/>
</dbReference>
<protein>
    <submittedName>
        <fullName evidence="3">Protein PSP1</fullName>
    </submittedName>
</protein>
<accession>A0AAN6SAQ4</accession>
<dbReference type="InterPro" id="IPR047767">
    <property type="entry name" value="PSP1-like"/>
</dbReference>
<dbReference type="EMBL" id="MU853752">
    <property type="protein sequence ID" value="KAK3946086.1"/>
    <property type="molecule type" value="Genomic_DNA"/>
</dbReference>
<feature type="compositionally biased region" description="Pro residues" evidence="1">
    <location>
        <begin position="201"/>
        <end position="211"/>
    </location>
</feature>
<evidence type="ECO:0000256" key="1">
    <source>
        <dbReference type="SAM" id="MobiDB-lite"/>
    </source>
</evidence>
<comment type="caution">
    <text evidence="3">The sequence shown here is derived from an EMBL/GenBank/DDBJ whole genome shotgun (WGS) entry which is preliminary data.</text>
</comment>
<dbReference type="Proteomes" id="UP001303473">
    <property type="component" value="Unassembled WGS sequence"/>
</dbReference>
<dbReference type="PANTHER" id="PTHR43830">
    <property type="entry name" value="PROTEIN PSP1"/>
    <property type="match status" value="1"/>
</dbReference>
<dbReference type="AlphaFoldDB" id="A0AAN6SAQ4"/>
<evidence type="ECO:0000259" key="2">
    <source>
        <dbReference type="PROSITE" id="PS51411"/>
    </source>
</evidence>
<feature type="compositionally biased region" description="Polar residues" evidence="1">
    <location>
        <begin position="230"/>
        <end position="241"/>
    </location>
</feature>
<feature type="compositionally biased region" description="Polar residues" evidence="1">
    <location>
        <begin position="329"/>
        <end position="340"/>
    </location>
</feature>
<feature type="region of interest" description="Disordered" evidence="1">
    <location>
        <begin position="855"/>
        <end position="884"/>
    </location>
</feature>
<organism evidence="3 4">
    <name type="scientific">Diplogelasinospora grovesii</name>
    <dbReference type="NCBI Taxonomy" id="303347"/>
    <lineage>
        <taxon>Eukaryota</taxon>
        <taxon>Fungi</taxon>
        <taxon>Dikarya</taxon>
        <taxon>Ascomycota</taxon>
        <taxon>Pezizomycotina</taxon>
        <taxon>Sordariomycetes</taxon>
        <taxon>Sordariomycetidae</taxon>
        <taxon>Sordariales</taxon>
        <taxon>Diplogelasinosporaceae</taxon>
        <taxon>Diplogelasinospora</taxon>
    </lineage>
</organism>
<dbReference type="PANTHER" id="PTHR43830:SF3">
    <property type="entry name" value="PROTEIN PSP1"/>
    <property type="match status" value="1"/>
</dbReference>
<feature type="compositionally biased region" description="Low complexity" evidence="1">
    <location>
        <begin position="100"/>
        <end position="130"/>
    </location>
</feature>
<gene>
    <name evidence="3" type="ORF">QBC46DRAFT_414791</name>
</gene>
<reference evidence="4" key="1">
    <citation type="journal article" date="2023" name="Mol. Phylogenet. Evol.">
        <title>Genome-scale phylogeny and comparative genomics of the fungal order Sordariales.</title>
        <authorList>
            <person name="Hensen N."/>
            <person name="Bonometti L."/>
            <person name="Westerberg I."/>
            <person name="Brannstrom I.O."/>
            <person name="Guillou S."/>
            <person name="Cros-Aarteil S."/>
            <person name="Calhoun S."/>
            <person name="Haridas S."/>
            <person name="Kuo A."/>
            <person name="Mondo S."/>
            <person name="Pangilinan J."/>
            <person name="Riley R."/>
            <person name="LaButti K."/>
            <person name="Andreopoulos B."/>
            <person name="Lipzen A."/>
            <person name="Chen C."/>
            <person name="Yan M."/>
            <person name="Daum C."/>
            <person name="Ng V."/>
            <person name="Clum A."/>
            <person name="Steindorff A."/>
            <person name="Ohm R.A."/>
            <person name="Martin F."/>
            <person name="Silar P."/>
            <person name="Natvig D.O."/>
            <person name="Lalanne C."/>
            <person name="Gautier V."/>
            <person name="Ament-Velasquez S.L."/>
            <person name="Kruys A."/>
            <person name="Hutchinson M.I."/>
            <person name="Powell A.J."/>
            <person name="Barry K."/>
            <person name="Miller A.N."/>
            <person name="Grigoriev I.V."/>
            <person name="Debuchy R."/>
            <person name="Gladieux P."/>
            <person name="Hiltunen Thoren M."/>
            <person name="Johannesson H."/>
        </authorList>
    </citation>
    <scope>NUCLEOTIDE SEQUENCE [LARGE SCALE GENOMIC DNA]</scope>
    <source>
        <strain evidence="4">CBS 340.73</strain>
    </source>
</reference>
<feature type="region of interest" description="Disordered" evidence="1">
    <location>
        <begin position="427"/>
        <end position="446"/>
    </location>
</feature>